<evidence type="ECO:0008006" key="4">
    <source>
        <dbReference type="Google" id="ProtNLM"/>
    </source>
</evidence>
<dbReference type="EMBL" id="CT868607">
    <property type="protein sequence ID" value="CAK87278.1"/>
    <property type="molecule type" value="Genomic_DNA"/>
</dbReference>
<keyword evidence="3" id="KW-1185">Reference proteome</keyword>
<dbReference type="OrthoDB" id="299222at2759"/>
<dbReference type="RefSeq" id="XP_001454675.1">
    <property type="nucleotide sequence ID" value="XM_001454638.1"/>
</dbReference>
<feature type="region of interest" description="Disordered" evidence="1">
    <location>
        <begin position="134"/>
        <end position="160"/>
    </location>
</feature>
<reference evidence="2 3" key="1">
    <citation type="journal article" date="2006" name="Nature">
        <title>Global trends of whole-genome duplications revealed by the ciliate Paramecium tetraurelia.</title>
        <authorList>
            <consortium name="Genoscope"/>
            <person name="Aury J.-M."/>
            <person name="Jaillon O."/>
            <person name="Duret L."/>
            <person name="Noel B."/>
            <person name="Jubin C."/>
            <person name="Porcel B.M."/>
            <person name="Segurens B."/>
            <person name="Daubin V."/>
            <person name="Anthouard V."/>
            <person name="Aiach N."/>
            <person name="Arnaiz O."/>
            <person name="Billaut A."/>
            <person name="Beisson J."/>
            <person name="Blanc I."/>
            <person name="Bouhouche K."/>
            <person name="Camara F."/>
            <person name="Duharcourt S."/>
            <person name="Guigo R."/>
            <person name="Gogendeau D."/>
            <person name="Katinka M."/>
            <person name="Keller A.-M."/>
            <person name="Kissmehl R."/>
            <person name="Klotz C."/>
            <person name="Koll F."/>
            <person name="Le Moue A."/>
            <person name="Lepere C."/>
            <person name="Malinsky S."/>
            <person name="Nowacki M."/>
            <person name="Nowak J.K."/>
            <person name="Plattner H."/>
            <person name="Poulain J."/>
            <person name="Ruiz F."/>
            <person name="Serrano V."/>
            <person name="Zagulski M."/>
            <person name="Dessen P."/>
            <person name="Betermier M."/>
            <person name="Weissenbach J."/>
            <person name="Scarpelli C."/>
            <person name="Schachter V."/>
            <person name="Sperling L."/>
            <person name="Meyer E."/>
            <person name="Cohen J."/>
            <person name="Wincker P."/>
        </authorList>
    </citation>
    <scope>NUCLEOTIDE SEQUENCE [LARGE SCALE GENOMIC DNA]</scope>
    <source>
        <strain evidence="2 3">Stock d4-2</strain>
    </source>
</reference>
<organism evidence="2 3">
    <name type="scientific">Paramecium tetraurelia</name>
    <dbReference type="NCBI Taxonomy" id="5888"/>
    <lineage>
        <taxon>Eukaryota</taxon>
        <taxon>Sar</taxon>
        <taxon>Alveolata</taxon>
        <taxon>Ciliophora</taxon>
        <taxon>Intramacronucleata</taxon>
        <taxon>Oligohymenophorea</taxon>
        <taxon>Peniculida</taxon>
        <taxon>Parameciidae</taxon>
        <taxon>Paramecium</taxon>
    </lineage>
</organism>
<dbReference type="Proteomes" id="UP000000600">
    <property type="component" value="Unassembled WGS sequence"/>
</dbReference>
<sequence length="231" mass="26851">MSAAKFMNILAQRDQQQITLLITFRYLENPQFNSYQQFKQAIQTLGFQQTQSTIMNFKNKCTPPTSDNSPYFFSKQEQWQKNQDLLAQQVNSSSTKSYRAIYPNKKLASLEERYQQHNSQSSFMNKVLSSEPSPLLQYKSQSPSLKDKDQSEMSQIQQQMSHPILKKSNLKIKVDEAGRIKKKKTVQIVEIQLERGNQKEGQKKSPKKIITKTEIRTVQDFLVENSSKKTK</sequence>
<proteinExistence type="predicted"/>
<dbReference type="GeneID" id="5040460"/>
<dbReference type="KEGG" id="ptm:GSPATT00020931001"/>
<evidence type="ECO:0000313" key="3">
    <source>
        <dbReference type="Proteomes" id="UP000000600"/>
    </source>
</evidence>
<protein>
    <recommendedName>
        <fullName evidence="4">HTH OST-type domain-containing protein</fullName>
    </recommendedName>
</protein>
<evidence type="ECO:0000313" key="2">
    <source>
        <dbReference type="EMBL" id="CAK87278.1"/>
    </source>
</evidence>
<evidence type="ECO:0000256" key="1">
    <source>
        <dbReference type="SAM" id="MobiDB-lite"/>
    </source>
</evidence>
<feature type="compositionally biased region" description="Polar residues" evidence="1">
    <location>
        <begin position="134"/>
        <end position="144"/>
    </location>
</feature>
<dbReference type="AlphaFoldDB" id="A0DW61"/>
<dbReference type="OMA" id="IQQQMSH"/>
<name>A0DW61_PARTE</name>
<dbReference type="InParanoid" id="A0DW61"/>
<accession>A0DW61</accession>
<dbReference type="HOGENOM" id="CLU_1201854_0_0_1"/>
<gene>
    <name evidence="2" type="ORF">GSPATT00020931001</name>
</gene>